<gene>
    <name evidence="1" type="ORF">BSTOLATCC_MIC26178</name>
</gene>
<evidence type="ECO:0000313" key="2">
    <source>
        <dbReference type="Proteomes" id="UP001162131"/>
    </source>
</evidence>
<name>A0AAU9J1Z8_9CILI</name>
<accession>A0AAU9J1Z8</accession>
<comment type="caution">
    <text evidence="1">The sequence shown here is derived from an EMBL/GenBank/DDBJ whole genome shotgun (WGS) entry which is preliminary data.</text>
</comment>
<proteinExistence type="predicted"/>
<dbReference type="Proteomes" id="UP001162131">
    <property type="component" value="Unassembled WGS sequence"/>
</dbReference>
<protein>
    <submittedName>
        <fullName evidence="1">Uncharacterized protein</fullName>
    </submittedName>
</protein>
<organism evidence="1 2">
    <name type="scientific">Blepharisma stoltei</name>
    <dbReference type="NCBI Taxonomy" id="1481888"/>
    <lineage>
        <taxon>Eukaryota</taxon>
        <taxon>Sar</taxon>
        <taxon>Alveolata</taxon>
        <taxon>Ciliophora</taxon>
        <taxon>Postciliodesmatophora</taxon>
        <taxon>Heterotrichea</taxon>
        <taxon>Heterotrichida</taxon>
        <taxon>Blepharismidae</taxon>
        <taxon>Blepharisma</taxon>
    </lineage>
</organism>
<sequence length="178" mass="20022">MSNPNALFSYLASLLLDISLKLSKPLNNTFLNDLSPIDQKALLIHQFEDGSKWEISISSGTTIHIERVEEKSTQANSTQNHSLICDTIETFPDEFLLTHQSEDFITDGFEIPIGDLDPLEATWKRDDLYIDAEFSDVPDSLFSISETPGSEGQPLLPQPSVWKWRNGSLSTEEAINYM</sequence>
<dbReference type="EMBL" id="CAJZBQ010000025">
    <property type="protein sequence ID" value="CAG9320256.1"/>
    <property type="molecule type" value="Genomic_DNA"/>
</dbReference>
<reference evidence="1" key="1">
    <citation type="submission" date="2021-09" db="EMBL/GenBank/DDBJ databases">
        <authorList>
            <consortium name="AG Swart"/>
            <person name="Singh M."/>
            <person name="Singh A."/>
            <person name="Seah K."/>
            <person name="Emmerich C."/>
        </authorList>
    </citation>
    <scope>NUCLEOTIDE SEQUENCE</scope>
    <source>
        <strain evidence="1">ATCC30299</strain>
    </source>
</reference>
<keyword evidence="2" id="KW-1185">Reference proteome</keyword>
<evidence type="ECO:0000313" key="1">
    <source>
        <dbReference type="EMBL" id="CAG9320256.1"/>
    </source>
</evidence>
<dbReference type="AlphaFoldDB" id="A0AAU9J1Z8"/>